<comment type="caution">
    <text evidence="1">The sequence shown here is derived from an EMBL/GenBank/DDBJ whole genome shotgun (WGS) entry which is preliminary data.</text>
</comment>
<keyword evidence="2" id="KW-1185">Reference proteome</keyword>
<dbReference type="Proteomes" id="UP000294856">
    <property type="component" value="Unassembled WGS sequence"/>
</dbReference>
<dbReference type="STRING" id="1210063.GCA_001612665_00828"/>
<dbReference type="OrthoDB" id="3771157at2"/>
<dbReference type="RefSeq" id="WP_067446070.1">
    <property type="nucleotide sequence ID" value="NZ_SMFR01000002.1"/>
</dbReference>
<sequence length="75" mass="8495">MIDTGESGGRRWWGIPDVPDVYRVPILRLIDDDVSPSGLPRDGRYFYAVVFDGPDKLSLTYFNGLGRVLDYTRVS</sequence>
<dbReference type="EMBL" id="SMFR01000002">
    <property type="protein sequence ID" value="TCJ97131.1"/>
    <property type="molecule type" value="Genomic_DNA"/>
</dbReference>
<organism evidence="1 2">
    <name type="scientific">Nocardia alba</name>
    <dbReference type="NCBI Taxonomy" id="225051"/>
    <lineage>
        <taxon>Bacteria</taxon>
        <taxon>Bacillati</taxon>
        <taxon>Actinomycetota</taxon>
        <taxon>Actinomycetes</taxon>
        <taxon>Mycobacteriales</taxon>
        <taxon>Nocardiaceae</taxon>
        <taxon>Nocardia</taxon>
    </lineage>
</organism>
<proteinExistence type="predicted"/>
<accession>A0A4R1G0G1</accession>
<gene>
    <name evidence="1" type="ORF">DFR71_3167</name>
</gene>
<dbReference type="AlphaFoldDB" id="A0A4R1G0G1"/>
<evidence type="ECO:0000313" key="2">
    <source>
        <dbReference type="Proteomes" id="UP000294856"/>
    </source>
</evidence>
<evidence type="ECO:0000313" key="1">
    <source>
        <dbReference type="EMBL" id="TCJ97131.1"/>
    </source>
</evidence>
<protein>
    <submittedName>
        <fullName evidence="1">Uncharacterized protein</fullName>
    </submittedName>
</protein>
<reference evidence="1 2" key="1">
    <citation type="submission" date="2019-03" db="EMBL/GenBank/DDBJ databases">
        <title>Genomic Encyclopedia of Type Strains, Phase IV (KMG-IV): sequencing the most valuable type-strain genomes for metagenomic binning, comparative biology and taxonomic classification.</title>
        <authorList>
            <person name="Goeker M."/>
        </authorList>
    </citation>
    <scope>NUCLEOTIDE SEQUENCE [LARGE SCALE GENOMIC DNA]</scope>
    <source>
        <strain evidence="1 2">DSM 44684</strain>
    </source>
</reference>
<name>A0A4R1G0G1_9NOCA</name>